<accession>A0A8S5MUP5</accession>
<organism evidence="1">
    <name type="scientific">Myoviridae sp. ctino4</name>
    <dbReference type="NCBI Taxonomy" id="2826686"/>
    <lineage>
        <taxon>Viruses</taxon>
        <taxon>Duplodnaviria</taxon>
        <taxon>Heunggongvirae</taxon>
        <taxon>Uroviricota</taxon>
        <taxon>Caudoviricetes</taxon>
    </lineage>
</organism>
<sequence length="29" mass="3390">MTFYCFSPILFLQGTGMPEYLKKEKISCN</sequence>
<protein>
    <submittedName>
        <fullName evidence="1">Uncharacterized protein</fullName>
    </submittedName>
</protein>
<proteinExistence type="predicted"/>
<evidence type="ECO:0000313" key="1">
    <source>
        <dbReference type="EMBL" id="DAD85651.1"/>
    </source>
</evidence>
<name>A0A8S5MUP5_9CAUD</name>
<dbReference type="EMBL" id="BK014985">
    <property type="protein sequence ID" value="DAD85651.1"/>
    <property type="molecule type" value="Genomic_DNA"/>
</dbReference>
<reference evidence="1" key="1">
    <citation type="journal article" date="2021" name="Proc. Natl. Acad. Sci. U.S.A.">
        <title>A Catalog of Tens of Thousands of Viruses from Human Metagenomes Reveals Hidden Associations with Chronic Diseases.</title>
        <authorList>
            <person name="Tisza M.J."/>
            <person name="Buck C.B."/>
        </authorList>
    </citation>
    <scope>NUCLEOTIDE SEQUENCE</scope>
    <source>
        <strain evidence="1">Ctino4</strain>
    </source>
</reference>